<evidence type="ECO:0000256" key="2">
    <source>
        <dbReference type="ARBA" id="ARBA00007025"/>
    </source>
</evidence>
<dbReference type="GO" id="GO:0004386">
    <property type="term" value="F:helicase activity"/>
    <property type="evidence" value="ECO:0007669"/>
    <property type="project" value="UniProtKB-KW"/>
</dbReference>
<dbReference type="PANTHER" id="PTHR36498:SF1">
    <property type="entry name" value="TATA-BINDING PROTEIN-ASSOCIATED FACTOR 172"/>
    <property type="match status" value="1"/>
</dbReference>
<evidence type="ECO:0000256" key="9">
    <source>
        <dbReference type="ARBA" id="ARBA00023242"/>
    </source>
</evidence>
<feature type="region of interest" description="Disordered" evidence="12">
    <location>
        <begin position="714"/>
        <end position="737"/>
    </location>
</feature>
<evidence type="ECO:0000256" key="3">
    <source>
        <dbReference type="ARBA" id="ARBA00022737"/>
    </source>
</evidence>
<keyword evidence="9" id="KW-0539">Nucleus</keyword>
<dbReference type="PROSITE" id="PS51194">
    <property type="entry name" value="HELICASE_CTER"/>
    <property type="match status" value="1"/>
</dbReference>
<dbReference type="InterPro" id="IPR001650">
    <property type="entry name" value="Helicase_C-like"/>
</dbReference>
<dbReference type="CDD" id="cd17999">
    <property type="entry name" value="DEXHc_Mot1"/>
    <property type="match status" value="1"/>
</dbReference>
<evidence type="ECO:0000256" key="6">
    <source>
        <dbReference type="ARBA" id="ARBA00022806"/>
    </source>
</evidence>
<dbReference type="Pfam" id="PF00176">
    <property type="entry name" value="SNF2-rel_dom"/>
    <property type="match status" value="1"/>
</dbReference>
<evidence type="ECO:0000256" key="8">
    <source>
        <dbReference type="ARBA" id="ARBA00023125"/>
    </source>
</evidence>
<dbReference type="Gene3D" id="3.40.50.300">
    <property type="entry name" value="P-loop containing nucleotide triphosphate hydrolases"/>
    <property type="match status" value="1"/>
</dbReference>
<dbReference type="SMART" id="SM00490">
    <property type="entry name" value="HELICc"/>
    <property type="match status" value="1"/>
</dbReference>
<dbReference type="GO" id="GO:0003677">
    <property type="term" value="F:DNA binding"/>
    <property type="evidence" value="ECO:0007669"/>
    <property type="project" value="UniProtKB-KW"/>
</dbReference>
<dbReference type="Gene3D" id="3.40.50.10810">
    <property type="entry name" value="Tandem AAA-ATPase domain"/>
    <property type="match status" value="1"/>
</dbReference>
<dbReference type="InterPro" id="IPR016024">
    <property type="entry name" value="ARM-type_fold"/>
</dbReference>
<keyword evidence="8" id="KW-0238">DNA-binding</keyword>
<evidence type="ECO:0000259" key="14">
    <source>
        <dbReference type="PROSITE" id="PS51194"/>
    </source>
</evidence>
<dbReference type="FunFam" id="3.40.50.300:FF:000428">
    <property type="entry name" value="TATA-binding protein-associated factor 172"/>
    <property type="match status" value="1"/>
</dbReference>
<dbReference type="GO" id="GO:0017025">
    <property type="term" value="F:TBP-class protein binding"/>
    <property type="evidence" value="ECO:0007669"/>
    <property type="project" value="InterPro"/>
</dbReference>
<dbReference type="Gene3D" id="1.25.10.10">
    <property type="entry name" value="Leucine-rich Repeat Variant"/>
    <property type="match status" value="2"/>
</dbReference>
<accession>A0A7D9H419</accession>
<dbReference type="InterPro" id="IPR044078">
    <property type="entry name" value="Mot1_ATP-bd"/>
</dbReference>
<name>A0A7D9H419_DEKBR</name>
<keyword evidence="7" id="KW-0067">ATP-binding</keyword>
<feature type="region of interest" description="Disordered" evidence="12">
    <location>
        <begin position="1850"/>
        <end position="1897"/>
    </location>
</feature>
<dbReference type="FunFam" id="3.40.50.10810:FF:000009">
    <property type="entry name" value="B-TFIID TATA-box-binding protein-associated factor 1"/>
    <property type="match status" value="1"/>
</dbReference>
<evidence type="ECO:0000256" key="10">
    <source>
        <dbReference type="ARBA" id="ARBA00073046"/>
    </source>
</evidence>
<organism evidence="15 16">
    <name type="scientific">Dekkera bruxellensis</name>
    <name type="common">Brettanomyces custersii</name>
    <dbReference type="NCBI Taxonomy" id="5007"/>
    <lineage>
        <taxon>Eukaryota</taxon>
        <taxon>Fungi</taxon>
        <taxon>Dikarya</taxon>
        <taxon>Ascomycota</taxon>
        <taxon>Saccharomycotina</taxon>
        <taxon>Pichiomycetes</taxon>
        <taxon>Pichiales</taxon>
        <taxon>Pichiaceae</taxon>
        <taxon>Brettanomyces</taxon>
    </lineage>
</organism>
<dbReference type="EMBL" id="CABFWN010000004">
    <property type="protein sequence ID" value="VUG19169.1"/>
    <property type="molecule type" value="Genomic_DNA"/>
</dbReference>
<evidence type="ECO:0000313" key="16">
    <source>
        <dbReference type="Proteomes" id="UP000478008"/>
    </source>
</evidence>
<keyword evidence="4" id="KW-0547">Nucleotide-binding</keyword>
<protein>
    <recommendedName>
        <fullName evidence="10">TATA-binding protein-associated factor mot1</fullName>
    </recommendedName>
    <alternativeName>
        <fullName evidence="11">Modifier of transcription 1</fullName>
    </alternativeName>
</protein>
<proteinExistence type="inferred from homology"/>
<dbReference type="Pfam" id="PF12054">
    <property type="entry name" value="DUF3535"/>
    <property type="match status" value="1"/>
</dbReference>
<dbReference type="InterPro" id="IPR027417">
    <property type="entry name" value="P-loop_NTPase"/>
</dbReference>
<reference evidence="15 16" key="1">
    <citation type="submission" date="2019-07" db="EMBL/GenBank/DDBJ databases">
        <authorList>
            <person name="Friedrich A."/>
            <person name="Schacherer J."/>
        </authorList>
    </citation>
    <scope>NUCLEOTIDE SEQUENCE [LARGE SCALE GENOMIC DNA]</scope>
</reference>
<dbReference type="PANTHER" id="PTHR36498">
    <property type="entry name" value="TATA-BINDING PROTEIN-ASSOCIATED FACTOR 172"/>
    <property type="match status" value="1"/>
</dbReference>
<evidence type="ECO:0000313" key="15">
    <source>
        <dbReference type="EMBL" id="VUG19169.1"/>
    </source>
</evidence>
<feature type="compositionally biased region" description="Acidic residues" evidence="12">
    <location>
        <begin position="1860"/>
        <end position="1872"/>
    </location>
</feature>
<dbReference type="GO" id="GO:0005524">
    <property type="term" value="F:ATP binding"/>
    <property type="evidence" value="ECO:0007669"/>
    <property type="project" value="UniProtKB-KW"/>
</dbReference>
<dbReference type="InterPro" id="IPR044972">
    <property type="entry name" value="Mot1"/>
</dbReference>
<evidence type="ECO:0000256" key="11">
    <source>
        <dbReference type="ARBA" id="ARBA00081329"/>
    </source>
</evidence>
<comment type="subcellular location">
    <subcellularLocation>
        <location evidence="1">Nucleus</location>
    </subcellularLocation>
</comment>
<dbReference type="InterPro" id="IPR022707">
    <property type="entry name" value="Mot1_central_dom"/>
</dbReference>
<dbReference type="Pfam" id="PF00271">
    <property type="entry name" value="Helicase_C"/>
    <property type="match status" value="1"/>
</dbReference>
<dbReference type="Proteomes" id="UP000478008">
    <property type="component" value="Unassembled WGS sequence"/>
</dbReference>
<dbReference type="GO" id="GO:0016887">
    <property type="term" value="F:ATP hydrolysis activity"/>
    <property type="evidence" value="ECO:0007669"/>
    <property type="project" value="InterPro"/>
</dbReference>
<keyword evidence="6" id="KW-0347">Helicase</keyword>
<dbReference type="SMART" id="SM00487">
    <property type="entry name" value="DEXDc"/>
    <property type="match status" value="1"/>
</dbReference>
<keyword evidence="3" id="KW-0677">Repeat</keyword>
<evidence type="ECO:0000259" key="13">
    <source>
        <dbReference type="PROSITE" id="PS51192"/>
    </source>
</evidence>
<feature type="compositionally biased region" description="Basic and acidic residues" evidence="12">
    <location>
        <begin position="1850"/>
        <end position="1859"/>
    </location>
</feature>
<dbReference type="GO" id="GO:0005634">
    <property type="term" value="C:nucleus"/>
    <property type="evidence" value="ECO:0007669"/>
    <property type="project" value="UniProtKB-SubCell"/>
</dbReference>
<dbReference type="SMR" id="A0A7D9H419"/>
<dbReference type="InterPro" id="IPR000330">
    <property type="entry name" value="SNF2_N"/>
</dbReference>
<evidence type="ECO:0000256" key="1">
    <source>
        <dbReference type="ARBA" id="ARBA00004123"/>
    </source>
</evidence>
<evidence type="ECO:0000256" key="5">
    <source>
        <dbReference type="ARBA" id="ARBA00022801"/>
    </source>
</evidence>
<feature type="compositionally biased region" description="Low complexity" evidence="12">
    <location>
        <begin position="204"/>
        <end position="222"/>
    </location>
</feature>
<feature type="region of interest" description="Disordered" evidence="12">
    <location>
        <begin position="193"/>
        <end position="263"/>
    </location>
</feature>
<keyword evidence="5" id="KW-0378">Hydrolase</keyword>
<keyword evidence="16" id="KW-1185">Reference proteome</keyword>
<feature type="compositionally biased region" description="Basic residues" evidence="12">
    <location>
        <begin position="231"/>
        <end position="250"/>
    </location>
</feature>
<dbReference type="InterPro" id="IPR011989">
    <property type="entry name" value="ARM-like"/>
</dbReference>
<sequence length="1924" mass="216260">MSRLDRLVTLIETGSTPFIRNTAADQLSSLAKQHPEDILNLLSRVYPFLLNKKWETRVTAARALGGIISFAPQWDPNCDDSMNTKLEHQDEGPFAAGKEESNGNGDAPHVKNEIDDDAILDKLLNNFENRLVTLDDFDLSEILKSHIVLLASSGAEYNLDNPGSNLKKRKTEFTTKLGLDDIKKKLQHVSDIQVKKEDDLENMSKSPSQSRSSTSSRESSISPLTPAKPHMSARMRALAKRRARFAKSHSHRNENVDLTRSSVSEELSESKEFEVVSKKKNETAYDVTTQSDENKLCIENKVKTPALLNETSKYSGYVWQFQGLYELLVNDLFNEVWEIRHGCAMGLRELIKYQAKGTGRVKGKTRKENDYRNEKTLEDLCVRLITLFALDRFGDYVSDTVVAPVRENSGQALAALLLHLSDETVLRTFDILLSLIKQDIAKLGIQIPCWQVKHGGILGLKYFVSVRTDMLFKHPTIMDRTIDTVLYCLRDDSDDDVQSMAAATLIPITAEFVNLKLDKVFEVLDAIWNNLSSTRDDLSASTGSIMDLLAKLCLHKEVLERMKELAGQNEKYDFKFLVPKLYPFFRHSIINVRKSVLKTLFAFLSIDDDSTKGWINDKAFRFVFQNILMEQNDDVSELSMKVYVTMLSEVAKGSHGSMEDIFKDNWYPLLKLMTTPLGIARFNYSMDPTYILRPSGSTMSSSDIQLTGFNISKHHGHKRKFPTPSDDSQKKTSSGIPDTEYDLHVNIDAPIINGDLTLVSKEVLLRTRLICAEAMGKTIAHYTSEEALEDVCKQITVDLQDFHSTSRLIASIIVDNYCSTCSELGKEPADIAVKTFGDIFWSKLSDPSLLPSFRESVPTLKGLRTQCLQLFGVFSDVGKVSSSKLPTLPVIVEGEKDAGPNAFGISTAEKVVNQWYKKIYNSMSALYRISSVKPLGDARHRIKMAILDAKSSAELVNISILASYASCYIKLCGLPKRLNPVIRAVMDSIKREESPQLQAKSADFAAYLISFLHEKGKLGASDKMTKNLCAFMCVDTSEVPEFIPNKGLRDAVLSLKKEDADDTDSAQSTIVRKEVYQAKIKRRGGIMALKRLLRKYKADLFNKLPKIKLMMLDALKIFEKGPDYEPTDEEGQAAIDSLELIRSLIGELDQSLYPELFDKADLILDALQSKYSVFRYSASKCFGSVCAIAPGLGFRKLVRSVLPLLNNALEVTNRQGAMEAVYHITNLMGASILPYVIFLIVPVMGRMSDSNNGIRMLATKSFASIIKLVPLEAGIPDPPDMPEDLLEGREKERKFIQQMMDPTKIEPFKLPVSIHATLRKYQQDGVSWLAFLNRYHLHGILCDDMGLGKTLQTICIVASDHHIRAEKFKETGSPEFKRISSLIVCPPSLTGHWEQEFARFAPFMSVLVYAGPPAIRSQLRAGMSKYDVIVTSYDVVRNDCEYMTQKNYNYCVLDEGHIIRNAHTRLTISVKKVKSEHRLILTGTPIQNNVLELWSLFDFLMPGFLGTEKAFNDKFVKPISTSRTSKGSKDQEAGALALETLHKQVLPFMLRRLKEDVLSDLPPKIIQDYYCELSSLQKQLYHDFISKQKGSVKKDISTSNQGGKKHIFQVLQYMRKLCNSPALVVTPNHPQYNDVKSYLGKYNMDLRDIHYAPKLMALKNLLKECGIGLSGNSSSKNKAHDVLQDNVISQHRALIFCQMRDMLDIVENDLLKKRMPDVTYLRMDGSTDPRYRQQIVSKFNGDPSIDVLLLTTKVGGLGLNLTGADTVIFVEHDWNPMNDLQAMDRAHRIGQKKVVNVYRLITKGTLEEKIMGLQKFKLNIANTVVNQQNAGLSSMNSNQLLDLFGEDAEKATKGDKSDQEEAEEGEEPDDTQETSNKGPDDRSVPNEVGLSGKAGKAVTSLGKLWDESQYEEEYNLDSFLKTLK</sequence>
<dbReference type="InterPro" id="IPR038718">
    <property type="entry name" value="SNF2-like_sf"/>
</dbReference>
<dbReference type="CDD" id="cd18793">
    <property type="entry name" value="SF2_C_SNF"/>
    <property type="match status" value="1"/>
</dbReference>
<dbReference type="InterPro" id="IPR049730">
    <property type="entry name" value="SNF2/RAD54-like_C"/>
</dbReference>
<dbReference type="SUPFAM" id="SSF52540">
    <property type="entry name" value="P-loop containing nucleoside triphosphate hydrolases"/>
    <property type="match status" value="2"/>
</dbReference>
<feature type="domain" description="Helicase ATP-binding" evidence="13">
    <location>
        <begin position="1330"/>
        <end position="1503"/>
    </location>
</feature>
<dbReference type="PROSITE" id="PS51192">
    <property type="entry name" value="HELICASE_ATP_BIND_1"/>
    <property type="match status" value="1"/>
</dbReference>
<evidence type="ECO:0000256" key="4">
    <source>
        <dbReference type="ARBA" id="ARBA00022741"/>
    </source>
</evidence>
<evidence type="ECO:0000256" key="7">
    <source>
        <dbReference type="ARBA" id="ARBA00022840"/>
    </source>
</evidence>
<comment type="similarity">
    <text evidence="2">Belongs to the SNF2/RAD54 helicase family.</text>
</comment>
<feature type="domain" description="Helicase C-terminal" evidence="14">
    <location>
        <begin position="1682"/>
        <end position="1831"/>
    </location>
</feature>
<dbReference type="SUPFAM" id="SSF48371">
    <property type="entry name" value="ARM repeat"/>
    <property type="match status" value="1"/>
</dbReference>
<evidence type="ECO:0000256" key="12">
    <source>
        <dbReference type="SAM" id="MobiDB-lite"/>
    </source>
</evidence>
<gene>
    <name evidence="15" type="primary">MOT1</name>
    <name evidence="15" type="ORF">DEBR0S4_12178G</name>
</gene>
<dbReference type="InterPro" id="IPR014001">
    <property type="entry name" value="Helicase_ATP-bd"/>
</dbReference>